<organism evidence="2 3">
    <name type="scientific">Kutzneria chonburiensis</name>
    <dbReference type="NCBI Taxonomy" id="1483604"/>
    <lineage>
        <taxon>Bacteria</taxon>
        <taxon>Bacillati</taxon>
        <taxon>Actinomycetota</taxon>
        <taxon>Actinomycetes</taxon>
        <taxon>Pseudonocardiales</taxon>
        <taxon>Pseudonocardiaceae</taxon>
        <taxon>Kutzneria</taxon>
    </lineage>
</organism>
<name>A0ABV6MJJ6_9PSEU</name>
<dbReference type="Pfam" id="PF19054">
    <property type="entry name" value="DUF5753"/>
    <property type="match status" value="1"/>
</dbReference>
<dbReference type="Pfam" id="PF13560">
    <property type="entry name" value="HTH_31"/>
    <property type="match status" value="1"/>
</dbReference>
<evidence type="ECO:0000313" key="2">
    <source>
        <dbReference type="EMBL" id="MFC0540453.1"/>
    </source>
</evidence>
<dbReference type="CDD" id="cd00093">
    <property type="entry name" value="HTH_XRE"/>
    <property type="match status" value="1"/>
</dbReference>
<dbReference type="SUPFAM" id="SSF47413">
    <property type="entry name" value="lambda repressor-like DNA-binding domains"/>
    <property type="match status" value="1"/>
</dbReference>
<feature type="domain" description="DUF5753" evidence="1">
    <location>
        <begin position="103"/>
        <end position="274"/>
    </location>
</feature>
<dbReference type="InterPro" id="IPR010982">
    <property type="entry name" value="Lambda_DNA-bd_dom_sf"/>
</dbReference>
<dbReference type="Proteomes" id="UP001589810">
    <property type="component" value="Unassembled WGS sequence"/>
</dbReference>
<dbReference type="EMBL" id="JBHLUD010000001">
    <property type="protein sequence ID" value="MFC0540453.1"/>
    <property type="molecule type" value="Genomic_DNA"/>
</dbReference>
<reference evidence="2 3" key="1">
    <citation type="submission" date="2024-09" db="EMBL/GenBank/DDBJ databases">
        <authorList>
            <person name="Sun Q."/>
            <person name="Mori K."/>
        </authorList>
    </citation>
    <scope>NUCLEOTIDE SEQUENCE [LARGE SCALE GENOMIC DNA]</scope>
    <source>
        <strain evidence="2 3">TBRC 1432</strain>
    </source>
</reference>
<dbReference type="InterPro" id="IPR001387">
    <property type="entry name" value="Cro/C1-type_HTH"/>
</dbReference>
<proteinExistence type="predicted"/>
<accession>A0ABV6MJJ6</accession>
<sequence length="284" mass="31270">MSSSDLDKKRARFGERLRQLREHAGFLTGTAFAAHLAWPQWRVSRLETGAQPATDSDLTAWLGAVNAPEPMAAELRGELLELRLAAASWKRQLRAGNKPRQDHAASIEAAAAHIRAFELMVVPGLVQTAEYAAHVFATNAAFFDSPPDVDESVQARMERQRILYDRSKAIELVMTEAALLYPVCPPEVMAAQVDRLLAVLGLPSVTLGIIPLGTRLPVVPTNAFWIIDGQVLVEVVDTELTRTEPDDVALYVKMADAMRSVAVTGDAARRILTRLTERRQADRN</sequence>
<dbReference type="RefSeq" id="WP_273939236.1">
    <property type="nucleotide sequence ID" value="NZ_CP097263.1"/>
</dbReference>
<gene>
    <name evidence="2" type="ORF">ACFFH7_03120</name>
</gene>
<keyword evidence="3" id="KW-1185">Reference proteome</keyword>
<protein>
    <submittedName>
        <fullName evidence="2">Helix-turn-helix domain-containing protein</fullName>
    </submittedName>
</protein>
<evidence type="ECO:0000313" key="3">
    <source>
        <dbReference type="Proteomes" id="UP001589810"/>
    </source>
</evidence>
<evidence type="ECO:0000259" key="1">
    <source>
        <dbReference type="Pfam" id="PF19054"/>
    </source>
</evidence>
<dbReference type="Gene3D" id="1.10.260.40">
    <property type="entry name" value="lambda repressor-like DNA-binding domains"/>
    <property type="match status" value="1"/>
</dbReference>
<comment type="caution">
    <text evidence="2">The sequence shown here is derived from an EMBL/GenBank/DDBJ whole genome shotgun (WGS) entry which is preliminary data.</text>
</comment>
<dbReference type="InterPro" id="IPR043917">
    <property type="entry name" value="DUF5753"/>
</dbReference>